<evidence type="ECO:0000313" key="3">
    <source>
        <dbReference type="EMBL" id="CAD9086141.1"/>
    </source>
</evidence>
<dbReference type="SUPFAM" id="SSF53474">
    <property type="entry name" value="alpha/beta-Hydrolases"/>
    <property type="match status" value="1"/>
</dbReference>
<keyword evidence="2" id="KW-0812">Transmembrane</keyword>
<keyword evidence="2" id="KW-1133">Transmembrane helix</keyword>
<accession>A0A7S1PJL1</accession>
<feature type="region of interest" description="Disordered" evidence="1">
    <location>
        <begin position="196"/>
        <end position="227"/>
    </location>
</feature>
<dbReference type="EMBL" id="HBGD01011380">
    <property type="protein sequence ID" value="CAD9086141.1"/>
    <property type="molecule type" value="Transcribed_RNA"/>
</dbReference>
<evidence type="ECO:0000256" key="1">
    <source>
        <dbReference type="SAM" id="MobiDB-lite"/>
    </source>
</evidence>
<feature type="compositionally biased region" description="Polar residues" evidence="1">
    <location>
        <begin position="196"/>
        <end position="209"/>
    </location>
</feature>
<feature type="transmembrane region" description="Helical" evidence="2">
    <location>
        <begin position="20"/>
        <end position="39"/>
    </location>
</feature>
<dbReference type="InterPro" id="IPR029058">
    <property type="entry name" value="AB_hydrolase_fold"/>
</dbReference>
<evidence type="ECO:0000256" key="2">
    <source>
        <dbReference type="SAM" id="Phobius"/>
    </source>
</evidence>
<organism evidence="3">
    <name type="scientific">Percolomonas cosmopolitus</name>
    <dbReference type="NCBI Taxonomy" id="63605"/>
    <lineage>
        <taxon>Eukaryota</taxon>
        <taxon>Discoba</taxon>
        <taxon>Heterolobosea</taxon>
        <taxon>Tetramitia</taxon>
        <taxon>Eutetramitia</taxon>
        <taxon>Percolomonadidae</taxon>
        <taxon>Percolomonas</taxon>
    </lineage>
</organism>
<dbReference type="AlphaFoldDB" id="A0A7S1PJL1"/>
<keyword evidence="2" id="KW-0472">Membrane</keyword>
<proteinExistence type="predicted"/>
<name>A0A7S1PJL1_9EUKA</name>
<protein>
    <submittedName>
        <fullName evidence="3">Uncharacterized protein</fullName>
    </submittedName>
</protein>
<dbReference type="Gene3D" id="3.40.50.1820">
    <property type="entry name" value="alpha/beta hydrolase"/>
    <property type="match status" value="1"/>
</dbReference>
<sequence>MVWNHLKHGLIDPNKLLLKGFVSIALSSTIFGVLHSVYLKGNKEYVMKTIPTDRREVDIHPTFPKLLVEYDNSFRHREDYTLESDLKKSPLREELSHIKDNQKGEDLLVVFLGDIWSSTDMYRPLRDEIMRRFPEYRVHSVALQRYGYGLASREPSARTFSPKTMKNQAKIIDRVIEYIYKNDAEKVDLTKNPAATANSVQQPVSSAQNTTTSSSNKENWNMRREAKGNTHRRRILFVGHGMGGLYARGYVHGVAIPNNDEVGAVLIDPLTEYHGESVEWRSKEFPRLAGMGYQNYCRYGIMEFATYPRPFVKTHIRRVMLNHFDDFPPNLRASIRYATCTSNFWRAGFEEMFVYNSIRKLLEPKKMANIVAGHKYVGAIVRAGRDADCEREHWKHVDDKAYPAIATHEFSNNTGMDTLIHVPDKNHYSVLHSLDVVDAIEKAIKEFFPNEQNESI</sequence>
<reference evidence="3" key="1">
    <citation type="submission" date="2021-01" db="EMBL/GenBank/DDBJ databases">
        <authorList>
            <person name="Corre E."/>
            <person name="Pelletier E."/>
            <person name="Niang G."/>
            <person name="Scheremetjew M."/>
            <person name="Finn R."/>
            <person name="Kale V."/>
            <person name="Holt S."/>
            <person name="Cochrane G."/>
            <person name="Meng A."/>
            <person name="Brown T."/>
            <person name="Cohen L."/>
        </authorList>
    </citation>
    <scope>NUCLEOTIDE SEQUENCE</scope>
    <source>
        <strain evidence="3">WS</strain>
    </source>
</reference>
<gene>
    <name evidence="3" type="ORF">PCOS0759_LOCUS9395</name>
</gene>